<accession>A0A1W1UNF1</accession>
<dbReference type="AlphaFoldDB" id="A0A1W1UNF1"/>
<organism evidence="1 2">
    <name type="scientific">Peptoniphilus asaccharolyticus DSM 20463</name>
    <dbReference type="NCBI Taxonomy" id="573058"/>
    <lineage>
        <taxon>Bacteria</taxon>
        <taxon>Bacillati</taxon>
        <taxon>Bacillota</taxon>
        <taxon>Tissierellia</taxon>
        <taxon>Tissierellales</taxon>
        <taxon>Peptoniphilaceae</taxon>
        <taxon>Peptoniphilus</taxon>
    </lineage>
</organism>
<dbReference type="Gene3D" id="2.60.320.10">
    <property type="entry name" value="N-utilization substance G protein NusG, insert domain"/>
    <property type="match status" value="1"/>
</dbReference>
<dbReference type="RefSeq" id="WP_084230126.1">
    <property type="nucleotide sequence ID" value="NZ_FWWR01000009.1"/>
</dbReference>
<dbReference type="SUPFAM" id="SSF82004">
    <property type="entry name" value="N-utilization substance G protein NusG, insert domain"/>
    <property type="match status" value="1"/>
</dbReference>
<name>A0A1W1UNF1_PEPAS</name>
<dbReference type="STRING" id="573058.SAMN00017477_0446"/>
<dbReference type="InterPro" id="IPR038690">
    <property type="entry name" value="NusG_2_sf"/>
</dbReference>
<keyword evidence="2" id="KW-1185">Reference proteome</keyword>
<dbReference type="EMBL" id="FWWR01000009">
    <property type="protein sequence ID" value="SMB82331.1"/>
    <property type="molecule type" value="Genomic_DNA"/>
</dbReference>
<dbReference type="CDD" id="cd09911">
    <property type="entry name" value="Lin0431_like"/>
    <property type="match status" value="1"/>
</dbReference>
<reference evidence="2" key="1">
    <citation type="submission" date="2017-04" db="EMBL/GenBank/DDBJ databases">
        <authorList>
            <person name="Varghese N."/>
            <person name="Submissions S."/>
        </authorList>
    </citation>
    <scope>NUCLEOTIDE SEQUENCE [LARGE SCALE GENOMIC DNA]</scope>
    <source>
        <strain evidence="2">DSM 20463</strain>
    </source>
</reference>
<evidence type="ECO:0000313" key="1">
    <source>
        <dbReference type="EMBL" id="SMB82331.1"/>
    </source>
</evidence>
<protein>
    <submittedName>
        <fullName evidence="1">Uncharacterized protein</fullName>
    </submittedName>
</protein>
<sequence length="128" mass="14219">MKKGDYIVVALILFLSTSIFLVSKNNLVEAAEKQVVVSVNGQIEGKYTLSDKEQFYTIDNKYGKNTFAITNDGVHMVESSCKDQICIHMGHITRAGESIICLPNRLIISLENKDSGNKNSEEVDVVLH</sequence>
<dbReference type="Proteomes" id="UP000192368">
    <property type="component" value="Unassembled WGS sequence"/>
</dbReference>
<dbReference type="OrthoDB" id="47603at2"/>
<gene>
    <name evidence="1" type="ORF">SAMN00017477_0446</name>
</gene>
<dbReference type="Pfam" id="PF07009">
    <property type="entry name" value="NusG_II"/>
    <property type="match status" value="1"/>
</dbReference>
<evidence type="ECO:0000313" key="2">
    <source>
        <dbReference type="Proteomes" id="UP000192368"/>
    </source>
</evidence>
<proteinExistence type="predicted"/>